<evidence type="ECO:0000256" key="1">
    <source>
        <dbReference type="SAM" id="MobiDB-lite"/>
    </source>
</evidence>
<feature type="region of interest" description="Disordered" evidence="1">
    <location>
        <begin position="75"/>
        <end position="101"/>
    </location>
</feature>
<evidence type="ECO:0000313" key="2">
    <source>
        <dbReference type="EMBL" id="QBY52296.1"/>
    </source>
</evidence>
<gene>
    <name evidence="2" type="ORF">E0W60_13845</name>
</gene>
<name>A0A4P7L928_9BURK</name>
<dbReference type="Proteomes" id="UP000295294">
    <property type="component" value="Chromosome 2"/>
</dbReference>
<feature type="region of interest" description="Disordered" evidence="1">
    <location>
        <begin position="1"/>
        <end position="30"/>
    </location>
</feature>
<dbReference type="EMBL" id="CP038635">
    <property type="protein sequence ID" value="QBY52296.1"/>
    <property type="molecule type" value="Genomic_DNA"/>
</dbReference>
<feature type="compositionally biased region" description="Basic residues" evidence="1">
    <location>
        <begin position="82"/>
        <end position="92"/>
    </location>
</feature>
<dbReference type="AlphaFoldDB" id="A0A4P7L928"/>
<reference evidence="2 3" key="1">
    <citation type="submission" date="2019-03" db="EMBL/GenBank/DDBJ databases">
        <title>Efficiently degradation of phenoxyalkanoic acid herbicides by Cupriavidus oxalaticus strain X32.</title>
        <authorList>
            <person name="Sheng X."/>
        </authorList>
    </citation>
    <scope>NUCLEOTIDE SEQUENCE [LARGE SCALE GENOMIC DNA]</scope>
    <source>
        <strain evidence="2 3">X32</strain>
    </source>
</reference>
<evidence type="ECO:0000313" key="3">
    <source>
        <dbReference type="Proteomes" id="UP000295294"/>
    </source>
</evidence>
<sequence length="101" mass="10934">MTARIAAVPPEQDTGTATHPSDDGANPFAASGQPALEYLADVWQRYVLLLADNPFLTLEKAVSAQIVTRRPRLPTAQASRLRALRRSARPRRGLAADPCAE</sequence>
<accession>A0A4P7L928</accession>
<dbReference type="KEGG" id="cox:E0W60_13845"/>
<proteinExistence type="predicted"/>
<organism evidence="2 3">
    <name type="scientific">Cupriavidus oxalaticus</name>
    <dbReference type="NCBI Taxonomy" id="96344"/>
    <lineage>
        <taxon>Bacteria</taxon>
        <taxon>Pseudomonadati</taxon>
        <taxon>Pseudomonadota</taxon>
        <taxon>Betaproteobacteria</taxon>
        <taxon>Burkholderiales</taxon>
        <taxon>Burkholderiaceae</taxon>
        <taxon>Cupriavidus</taxon>
    </lineage>
</organism>
<dbReference type="RefSeq" id="WP_135704637.1">
    <property type="nucleotide sequence ID" value="NZ_CP038635.1"/>
</dbReference>
<protein>
    <submittedName>
        <fullName evidence="2">Uncharacterized protein</fullName>
    </submittedName>
</protein>